<proteinExistence type="inferred from homology"/>
<evidence type="ECO:0000256" key="4">
    <source>
        <dbReference type="ARBA" id="ARBA00022801"/>
    </source>
</evidence>
<reference evidence="7" key="1">
    <citation type="journal article" date="2021" name="PeerJ">
        <title>Extensive microbial diversity within the chicken gut microbiome revealed by metagenomics and culture.</title>
        <authorList>
            <person name="Gilroy R."/>
            <person name="Ravi A."/>
            <person name="Getino M."/>
            <person name="Pursley I."/>
            <person name="Horton D.L."/>
            <person name="Alikhan N.F."/>
            <person name="Baker D."/>
            <person name="Gharbi K."/>
            <person name="Hall N."/>
            <person name="Watson M."/>
            <person name="Adriaenssens E.M."/>
            <person name="Foster-Nyarko E."/>
            <person name="Jarju S."/>
            <person name="Secka A."/>
            <person name="Antonio M."/>
            <person name="Oren A."/>
            <person name="Chaudhuri R.R."/>
            <person name="La Ragione R."/>
            <person name="Hildebrand F."/>
            <person name="Pallen M.J."/>
        </authorList>
    </citation>
    <scope>NUCLEOTIDE SEQUENCE</scope>
    <source>
        <strain evidence="7">CHK32-1732</strain>
    </source>
</reference>
<keyword evidence="5" id="KW-0862">Zinc</keyword>
<evidence type="ECO:0000313" key="8">
    <source>
        <dbReference type="Proteomes" id="UP000824190"/>
    </source>
</evidence>
<dbReference type="Pfam" id="PF00753">
    <property type="entry name" value="Lactamase_B"/>
    <property type="match status" value="1"/>
</dbReference>
<dbReference type="GO" id="GO:0016787">
    <property type="term" value="F:hydrolase activity"/>
    <property type="evidence" value="ECO:0007669"/>
    <property type="project" value="UniProtKB-KW"/>
</dbReference>
<dbReference type="GO" id="GO:0046872">
    <property type="term" value="F:metal ion binding"/>
    <property type="evidence" value="ECO:0007669"/>
    <property type="project" value="UniProtKB-KW"/>
</dbReference>
<evidence type="ECO:0000256" key="5">
    <source>
        <dbReference type="ARBA" id="ARBA00022833"/>
    </source>
</evidence>
<dbReference type="Gene3D" id="3.60.15.10">
    <property type="entry name" value="Ribonuclease Z/Hydroxyacylglutathione hydrolase-like"/>
    <property type="match status" value="1"/>
</dbReference>
<keyword evidence="3" id="KW-0479">Metal-binding</keyword>
<comment type="cofactor">
    <cofactor evidence="1">
        <name>Zn(2+)</name>
        <dbReference type="ChEBI" id="CHEBI:29105"/>
    </cofactor>
</comment>
<accession>A0A9D1ULW9</accession>
<keyword evidence="4" id="KW-0378">Hydrolase</keyword>
<feature type="domain" description="Metallo-beta-lactamase" evidence="6">
    <location>
        <begin position="22"/>
        <end position="207"/>
    </location>
</feature>
<dbReference type="InterPro" id="IPR051013">
    <property type="entry name" value="MBL_superfamily_lactonases"/>
</dbReference>
<dbReference type="PANTHER" id="PTHR42978">
    <property type="entry name" value="QUORUM-QUENCHING LACTONASE YTNP-RELATED-RELATED"/>
    <property type="match status" value="1"/>
</dbReference>
<reference evidence="7" key="2">
    <citation type="submission" date="2021-04" db="EMBL/GenBank/DDBJ databases">
        <authorList>
            <person name="Gilroy R."/>
        </authorList>
    </citation>
    <scope>NUCLEOTIDE SEQUENCE</scope>
    <source>
        <strain evidence="7">CHK32-1732</strain>
    </source>
</reference>
<gene>
    <name evidence="7" type="ORF">H9870_13145</name>
</gene>
<organism evidence="7 8">
    <name type="scientific">Candidatus Corynebacterium avicola</name>
    <dbReference type="NCBI Taxonomy" id="2838527"/>
    <lineage>
        <taxon>Bacteria</taxon>
        <taxon>Bacillati</taxon>
        <taxon>Actinomycetota</taxon>
        <taxon>Actinomycetes</taxon>
        <taxon>Mycobacteriales</taxon>
        <taxon>Corynebacteriaceae</taxon>
        <taxon>Corynebacterium</taxon>
    </lineage>
</organism>
<protein>
    <submittedName>
        <fullName evidence="7">MBL fold metallo-hydrolase</fullName>
    </submittedName>
</protein>
<dbReference type="Proteomes" id="UP000824190">
    <property type="component" value="Unassembled WGS sequence"/>
</dbReference>
<evidence type="ECO:0000259" key="6">
    <source>
        <dbReference type="SMART" id="SM00849"/>
    </source>
</evidence>
<comment type="similarity">
    <text evidence="2">Belongs to the metallo-beta-lactamase superfamily.</text>
</comment>
<dbReference type="InterPro" id="IPR036866">
    <property type="entry name" value="RibonucZ/Hydroxyglut_hydro"/>
</dbReference>
<evidence type="ECO:0000313" key="7">
    <source>
        <dbReference type="EMBL" id="HIW92592.1"/>
    </source>
</evidence>
<sequence length="291" mass="32086">MVDIIEILDGVPVASDQGNIAFCSVTMLEGPDREGNTRRILIDSAHVGRRPQLVDSLAKRGLTTQDIDYVVATHAHWDHMQNNDLFTDATVLMHADERRYAHNPAVDDWATPSWTGYLVEQLKLQEVGEGHEIIPGVTIMDMPGHSVGTIGVSVETPEGLAVMTSDAIHLGSVAQSGINPLIFWDEKQSEQSINRIKKRADIIYPGHDAPFRVLADGGIEYLREPQMAVAGITPTVIDVGDALPNVMMPGRHDEQNQNLWRETAAQRIADVVPRKYLDGAAPVPQSEWDHQ</sequence>
<evidence type="ECO:0000256" key="1">
    <source>
        <dbReference type="ARBA" id="ARBA00001947"/>
    </source>
</evidence>
<evidence type="ECO:0000256" key="2">
    <source>
        <dbReference type="ARBA" id="ARBA00007749"/>
    </source>
</evidence>
<evidence type="ECO:0000256" key="3">
    <source>
        <dbReference type="ARBA" id="ARBA00022723"/>
    </source>
</evidence>
<dbReference type="SUPFAM" id="SSF56281">
    <property type="entry name" value="Metallo-hydrolase/oxidoreductase"/>
    <property type="match status" value="1"/>
</dbReference>
<dbReference type="SMART" id="SM00849">
    <property type="entry name" value="Lactamase_B"/>
    <property type="match status" value="1"/>
</dbReference>
<dbReference type="AlphaFoldDB" id="A0A9D1ULW9"/>
<dbReference type="EMBL" id="DXGC01000113">
    <property type="protein sequence ID" value="HIW92592.1"/>
    <property type="molecule type" value="Genomic_DNA"/>
</dbReference>
<dbReference type="PANTHER" id="PTHR42978:SF7">
    <property type="entry name" value="METALLO-HYDROLASE RV2300C-RELATED"/>
    <property type="match status" value="1"/>
</dbReference>
<name>A0A9D1ULW9_9CORY</name>
<dbReference type="InterPro" id="IPR001279">
    <property type="entry name" value="Metallo-B-lactamas"/>
</dbReference>
<comment type="caution">
    <text evidence="7">The sequence shown here is derived from an EMBL/GenBank/DDBJ whole genome shotgun (WGS) entry which is preliminary data.</text>
</comment>